<dbReference type="OrthoDB" id="769275at2"/>
<evidence type="ECO:0000313" key="2">
    <source>
        <dbReference type="EMBL" id="PST84014.1"/>
    </source>
</evidence>
<gene>
    <name evidence="2" type="ORF">C7T94_04555</name>
</gene>
<keyword evidence="3" id="KW-1185">Reference proteome</keyword>
<comment type="caution">
    <text evidence="2">The sequence shown here is derived from an EMBL/GenBank/DDBJ whole genome shotgun (WGS) entry which is preliminary data.</text>
</comment>
<name>A0A2T3HNI8_9SPHI</name>
<organism evidence="2 3">
    <name type="scientific">Pedobacter yulinensis</name>
    <dbReference type="NCBI Taxonomy" id="2126353"/>
    <lineage>
        <taxon>Bacteria</taxon>
        <taxon>Pseudomonadati</taxon>
        <taxon>Bacteroidota</taxon>
        <taxon>Sphingobacteriia</taxon>
        <taxon>Sphingobacteriales</taxon>
        <taxon>Sphingobacteriaceae</taxon>
        <taxon>Pedobacter</taxon>
    </lineage>
</organism>
<evidence type="ECO:0000256" key="1">
    <source>
        <dbReference type="SAM" id="Phobius"/>
    </source>
</evidence>
<dbReference type="AlphaFoldDB" id="A0A2T3HNI8"/>
<evidence type="ECO:0000313" key="3">
    <source>
        <dbReference type="Proteomes" id="UP000240912"/>
    </source>
</evidence>
<keyword evidence="1" id="KW-1133">Transmembrane helix</keyword>
<dbReference type="EMBL" id="PYLS01000004">
    <property type="protein sequence ID" value="PST84014.1"/>
    <property type="molecule type" value="Genomic_DNA"/>
</dbReference>
<protein>
    <submittedName>
        <fullName evidence="2">Uncharacterized protein</fullName>
    </submittedName>
</protein>
<keyword evidence="1" id="KW-0472">Membrane</keyword>
<reference evidence="2 3" key="1">
    <citation type="submission" date="2018-03" db="EMBL/GenBank/DDBJ databases">
        <authorList>
            <person name="Keele B.F."/>
        </authorList>
    </citation>
    <scope>NUCLEOTIDE SEQUENCE [LARGE SCALE GENOMIC DNA]</scope>
    <source>
        <strain evidence="2 3">YL28-9</strain>
    </source>
</reference>
<accession>A0A2T3HNI8</accession>
<dbReference type="Proteomes" id="UP000240912">
    <property type="component" value="Unassembled WGS sequence"/>
</dbReference>
<proteinExistence type="predicted"/>
<sequence length="119" mass="13709">MTGKITNFDGLNMQRKHITRIAATCLLAVFSVLVFPWSLTHRHAEISSAEKNCRHKAHVELQADNCVLCHVHFEKNFTLSRPSDWIISVIKFDYTEPPLSRERYTRIKATCLRGPPCRS</sequence>
<feature type="transmembrane region" description="Helical" evidence="1">
    <location>
        <begin position="21"/>
        <end position="39"/>
    </location>
</feature>
<keyword evidence="1" id="KW-0812">Transmembrane</keyword>